<evidence type="ECO:0000256" key="2">
    <source>
        <dbReference type="SAM" id="SignalP"/>
    </source>
</evidence>
<feature type="chain" id="PRO_5046713524" evidence="2">
    <location>
        <begin position="19"/>
        <end position="272"/>
    </location>
</feature>
<sequence>MKSLMLSFLLLSQSIAYADSTTVRTEIRIVTLSPHLTELVFALGLGKHVVGVSDFSDFPADAESIPRVASYQGANIPAILRLKPTHVLAWQGGNKDVDIMKMKQAGLKVYLSKIESVDTLKNDISEMAAFLGVSQSGESLIAELSQAVSRIKNRYAGKKQPTLYYLNNHPLVALGNDKWINDLLDLCGLSNIFRASIAPYPQVSVAQILRLEPQLIVSASNESKAVIESTWREHNSTAYAKVILADADKMHRFTPRAIIETARICEKAYTNL</sequence>
<comment type="caution">
    <text evidence="4">The sequence shown here is derived from an EMBL/GenBank/DDBJ whole genome shotgun (WGS) entry which is preliminary data.</text>
</comment>
<dbReference type="Proteomes" id="UP001595897">
    <property type="component" value="Unassembled WGS sequence"/>
</dbReference>
<evidence type="ECO:0000256" key="1">
    <source>
        <dbReference type="ARBA" id="ARBA00022729"/>
    </source>
</evidence>
<evidence type="ECO:0000313" key="4">
    <source>
        <dbReference type="EMBL" id="MFC4702040.1"/>
    </source>
</evidence>
<dbReference type="NCBIfam" id="NF038402">
    <property type="entry name" value="TroA_like"/>
    <property type="match status" value="1"/>
</dbReference>
<keyword evidence="5" id="KW-1185">Reference proteome</keyword>
<dbReference type="InterPro" id="IPR050902">
    <property type="entry name" value="ABC_Transporter_SBP"/>
</dbReference>
<evidence type="ECO:0000313" key="5">
    <source>
        <dbReference type="Proteomes" id="UP001595897"/>
    </source>
</evidence>
<feature type="domain" description="Fe/B12 periplasmic-binding" evidence="3">
    <location>
        <begin position="28"/>
        <end position="272"/>
    </location>
</feature>
<keyword evidence="1 2" id="KW-0732">Signal</keyword>
<evidence type="ECO:0000259" key="3">
    <source>
        <dbReference type="PROSITE" id="PS50983"/>
    </source>
</evidence>
<dbReference type="InterPro" id="IPR054828">
    <property type="entry name" value="Vit_B12_bind_prot"/>
</dbReference>
<dbReference type="PANTHER" id="PTHR30535:SF34">
    <property type="entry name" value="MOLYBDATE-BINDING PROTEIN MOLA"/>
    <property type="match status" value="1"/>
</dbReference>
<dbReference type="InterPro" id="IPR002491">
    <property type="entry name" value="ABC_transptr_periplasmic_BD"/>
</dbReference>
<dbReference type="RefSeq" id="WP_382411076.1">
    <property type="nucleotide sequence ID" value="NZ_JBHSGU010000029.1"/>
</dbReference>
<dbReference type="EMBL" id="JBHSGU010000029">
    <property type="protein sequence ID" value="MFC4702040.1"/>
    <property type="molecule type" value="Genomic_DNA"/>
</dbReference>
<dbReference type="PANTHER" id="PTHR30535">
    <property type="entry name" value="VITAMIN B12-BINDING PROTEIN"/>
    <property type="match status" value="1"/>
</dbReference>
<gene>
    <name evidence="4" type="ORF">ACFO4O_17985</name>
</gene>
<feature type="signal peptide" evidence="2">
    <location>
        <begin position="1"/>
        <end position="18"/>
    </location>
</feature>
<dbReference type="SUPFAM" id="SSF53807">
    <property type="entry name" value="Helical backbone' metal receptor"/>
    <property type="match status" value="1"/>
</dbReference>
<proteinExistence type="predicted"/>
<dbReference type="Pfam" id="PF01497">
    <property type="entry name" value="Peripla_BP_2"/>
    <property type="match status" value="1"/>
</dbReference>
<dbReference type="PROSITE" id="PS50983">
    <property type="entry name" value="FE_B12_PBP"/>
    <property type="match status" value="1"/>
</dbReference>
<dbReference type="Gene3D" id="3.40.50.1980">
    <property type="entry name" value="Nitrogenase molybdenum iron protein domain"/>
    <property type="match status" value="2"/>
</dbReference>
<reference evidence="5" key="1">
    <citation type="journal article" date="2019" name="Int. J. Syst. Evol. Microbiol.">
        <title>The Global Catalogue of Microorganisms (GCM) 10K type strain sequencing project: providing services to taxonomists for standard genome sequencing and annotation.</title>
        <authorList>
            <consortium name="The Broad Institute Genomics Platform"/>
            <consortium name="The Broad Institute Genome Sequencing Center for Infectious Disease"/>
            <person name="Wu L."/>
            <person name="Ma J."/>
        </authorList>
    </citation>
    <scope>NUCLEOTIDE SEQUENCE [LARGE SCALE GENOMIC DNA]</scope>
    <source>
        <strain evidence="5">KACC 12507</strain>
    </source>
</reference>
<keyword evidence="4" id="KW-0675">Receptor</keyword>
<name>A0ABV9M2A4_9ALTE</name>
<accession>A0ABV9M2A4</accession>
<organism evidence="4 5">
    <name type="scientific">Glaciecola siphonariae</name>
    <dbReference type="NCBI Taxonomy" id="521012"/>
    <lineage>
        <taxon>Bacteria</taxon>
        <taxon>Pseudomonadati</taxon>
        <taxon>Pseudomonadota</taxon>
        <taxon>Gammaproteobacteria</taxon>
        <taxon>Alteromonadales</taxon>
        <taxon>Alteromonadaceae</taxon>
        <taxon>Glaciecola</taxon>
    </lineage>
</organism>
<protein>
    <submittedName>
        <fullName evidence="4">Helical backbone metal receptor</fullName>
    </submittedName>
</protein>